<evidence type="ECO:0000256" key="6">
    <source>
        <dbReference type="SAM" id="MobiDB-lite"/>
    </source>
</evidence>
<feature type="region of interest" description="Disordered" evidence="6">
    <location>
        <begin position="1"/>
        <end position="50"/>
    </location>
</feature>
<feature type="compositionally biased region" description="Polar residues" evidence="6">
    <location>
        <begin position="1"/>
        <end position="19"/>
    </location>
</feature>
<evidence type="ECO:0000256" key="2">
    <source>
        <dbReference type="ARBA" id="ARBA00022771"/>
    </source>
</evidence>
<keyword evidence="9" id="KW-1185">Reference proteome</keyword>
<evidence type="ECO:0000259" key="7">
    <source>
        <dbReference type="PROSITE" id="PS51081"/>
    </source>
</evidence>
<keyword evidence="1" id="KW-0479">Metal-binding</keyword>
<dbReference type="Proteomes" id="UP000000768">
    <property type="component" value="Chromosome 2"/>
</dbReference>
<dbReference type="GO" id="GO:0016567">
    <property type="term" value="P:protein ubiquitination"/>
    <property type="evidence" value="ECO:0007669"/>
    <property type="project" value="UniProtKB-UniPathway"/>
</dbReference>
<dbReference type="InterPro" id="IPR013010">
    <property type="entry name" value="Znf_SIAH"/>
</dbReference>
<feature type="compositionally biased region" description="Gly residues" evidence="6">
    <location>
        <begin position="33"/>
        <end position="42"/>
    </location>
</feature>
<dbReference type="Pfam" id="PF21361">
    <property type="entry name" value="Sina_ZnF"/>
    <property type="match status" value="1"/>
</dbReference>
<evidence type="ECO:0000256" key="5">
    <source>
        <dbReference type="PROSITE-ProRule" id="PRU00455"/>
    </source>
</evidence>
<proteinExistence type="predicted"/>
<reference evidence="9" key="2">
    <citation type="journal article" date="2018" name="Plant J.">
        <title>The Sorghum bicolor reference genome: improved assembly, gene annotations, a transcriptome atlas, and signatures of genome organization.</title>
        <authorList>
            <person name="McCormick R.F."/>
            <person name="Truong S.K."/>
            <person name="Sreedasyam A."/>
            <person name="Jenkins J."/>
            <person name="Shu S."/>
            <person name="Sims D."/>
            <person name="Kennedy M."/>
            <person name="Amirebrahimi M."/>
            <person name="Weers B.D."/>
            <person name="McKinley B."/>
            <person name="Mattison A."/>
            <person name="Morishige D.T."/>
            <person name="Grimwood J."/>
            <person name="Schmutz J."/>
            <person name="Mullet J.E."/>
        </authorList>
    </citation>
    <scope>NUCLEOTIDE SEQUENCE [LARGE SCALE GENOMIC DNA]</scope>
    <source>
        <strain evidence="9">cv. BTx623</strain>
    </source>
</reference>
<dbReference type="eggNOG" id="KOG3002">
    <property type="taxonomic scope" value="Eukaryota"/>
</dbReference>
<feature type="domain" description="SIAH-type" evidence="7">
    <location>
        <begin position="125"/>
        <end position="183"/>
    </location>
</feature>
<evidence type="ECO:0000256" key="3">
    <source>
        <dbReference type="ARBA" id="ARBA00022833"/>
    </source>
</evidence>
<dbReference type="InParanoid" id="A0A1W0W3N6"/>
<dbReference type="EMBL" id="CM000761">
    <property type="protein sequence ID" value="OQU88982.1"/>
    <property type="molecule type" value="Genomic_DNA"/>
</dbReference>
<gene>
    <name evidence="8" type="ORF">SORBI_3002G128500</name>
</gene>
<dbReference type="GO" id="GO:0008270">
    <property type="term" value="F:zinc ion binding"/>
    <property type="evidence" value="ECO:0007669"/>
    <property type="project" value="UniProtKB-KW"/>
</dbReference>
<protein>
    <recommendedName>
        <fullName evidence="7">SIAH-type domain-containing protein</fullName>
    </recommendedName>
</protein>
<dbReference type="InterPro" id="IPR044286">
    <property type="entry name" value="SINL_plant"/>
</dbReference>
<dbReference type="AlphaFoldDB" id="A0A1W0W3N6"/>
<dbReference type="PROSITE" id="PS51081">
    <property type="entry name" value="ZF_SIAH"/>
    <property type="match status" value="1"/>
</dbReference>
<evidence type="ECO:0000256" key="1">
    <source>
        <dbReference type="ARBA" id="ARBA00022723"/>
    </source>
</evidence>
<sequence length="252" mass="26520">MSFQSPSSEASNSKNTMVVSSAGVKEEPEQGGVAHGGRGSPGAGATVAKQATQALERPRINISVDVQLLPCIVVECRRPLKPPVVKCEAGHLLCGACLNGGHCRKCDRASAFAHCGPELDVFISDARVSCPFNSYGCGTSIIYHVTATHQDTCAYASCQCAVPGCPFTATLPRLRDHLVPQHHHYRLPVVEGDERSLFLLSVCPCGGANGVASCAVSVSCVKKSATAEAGPRFTYMLWAKSPAAPPQQTISR</sequence>
<reference evidence="8 9" key="1">
    <citation type="journal article" date="2009" name="Nature">
        <title>The Sorghum bicolor genome and the diversification of grasses.</title>
        <authorList>
            <person name="Paterson A.H."/>
            <person name="Bowers J.E."/>
            <person name="Bruggmann R."/>
            <person name="Dubchak I."/>
            <person name="Grimwood J."/>
            <person name="Gundlach H."/>
            <person name="Haberer G."/>
            <person name="Hellsten U."/>
            <person name="Mitros T."/>
            <person name="Poliakov A."/>
            <person name="Schmutz J."/>
            <person name="Spannagl M."/>
            <person name="Tang H."/>
            <person name="Wang X."/>
            <person name="Wicker T."/>
            <person name="Bharti A.K."/>
            <person name="Chapman J."/>
            <person name="Feltus F.A."/>
            <person name="Gowik U."/>
            <person name="Grigoriev I.V."/>
            <person name="Lyons E."/>
            <person name="Maher C.A."/>
            <person name="Martis M."/>
            <person name="Narechania A."/>
            <person name="Otillar R.P."/>
            <person name="Penning B.W."/>
            <person name="Salamov A.A."/>
            <person name="Wang Y."/>
            <person name="Zhang L."/>
            <person name="Carpita N.C."/>
            <person name="Freeling M."/>
            <person name="Gingle A.R."/>
            <person name="Hash C.T."/>
            <person name="Keller B."/>
            <person name="Klein P."/>
            <person name="Kresovich S."/>
            <person name="McCann M.C."/>
            <person name="Ming R."/>
            <person name="Peterson D.G."/>
            <person name="Mehboob-ur-Rahman"/>
            <person name="Ware D."/>
            <person name="Westhoff P."/>
            <person name="Mayer K.F."/>
            <person name="Messing J."/>
            <person name="Rokhsar D.S."/>
        </authorList>
    </citation>
    <scope>NUCLEOTIDE SEQUENCE [LARGE SCALE GENOMIC DNA]</scope>
    <source>
        <strain evidence="9">cv. BTx623</strain>
    </source>
</reference>
<comment type="function">
    <text evidence="4">E3 ubiquitin-protein ligase that mediates ubiquitination and subsequent proteasomal degradation of target proteins. E3 ubiquitin ligases accept ubiquitin from an E2 ubiquitin-conjugating enzyme in the form of a thioester and then directly transfers the ubiquitin to targeted substrates. It probably triggers the ubiquitin-mediated degradation of different substrates.</text>
</comment>
<evidence type="ECO:0000313" key="9">
    <source>
        <dbReference type="Proteomes" id="UP000000768"/>
    </source>
</evidence>
<accession>A0A1W0W3N6</accession>
<evidence type="ECO:0000313" key="8">
    <source>
        <dbReference type="EMBL" id="OQU88982.1"/>
    </source>
</evidence>
<dbReference type="Gene3D" id="3.30.40.10">
    <property type="entry name" value="Zinc/RING finger domain, C3HC4 (zinc finger)"/>
    <property type="match status" value="1"/>
</dbReference>
<dbReference type="PANTHER" id="PTHR46632:SF31">
    <property type="entry name" value="SIAH-TYPE DOMAIN-CONTAINING PROTEIN"/>
    <property type="match status" value="1"/>
</dbReference>
<evidence type="ECO:0000256" key="4">
    <source>
        <dbReference type="ARBA" id="ARBA00024004"/>
    </source>
</evidence>
<dbReference type="Gramene" id="OQU88982">
    <property type="protein sequence ID" value="OQU88982"/>
    <property type="gene ID" value="SORBI_3002G128500"/>
</dbReference>
<name>A0A1W0W3N6_SORBI</name>
<keyword evidence="2 5" id="KW-0863">Zinc-finger</keyword>
<dbReference type="SUPFAM" id="SSF49599">
    <property type="entry name" value="TRAF domain-like"/>
    <property type="match status" value="1"/>
</dbReference>
<dbReference type="PANTHER" id="PTHR46632">
    <property type="entry name" value="E3 UBIQUITIN-PROTEIN LIGASE SINA-LIKE 4"/>
    <property type="match status" value="1"/>
</dbReference>
<keyword evidence="3" id="KW-0862">Zinc</keyword>
<dbReference type="InterPro" id="IPR013083">
    <property type="entry name" value="Znf_RING/FYVE/PHD"/>
</dbReference>
<organism evidence="8 9">
    <name type="scientific">Sorghum bicolor</name>
    <name type="common">Sorghum</name>
    <name type="synonym">Sorghum vulgare</name>
    <dbReference type="NCBI Taxonomy" id="4558"/>
    <lineage>
        <taxon>Eukaryota</taxon>
        <taxon>Viridiplantae</taxon>
        <taxon>Streptophyta</taxon>
        <taxon>Embryophyta</taxon>
        <taxon>Tracheophyta</taxon>
        <taxon>Spermatophyta</taxon>
        <taxon>Magnoliopsida</taxon>
        <taxon>Liliopsida</taxon>
        <taxon>Poales</taxon>
        <taxon>Poaceae</taxon>
        <taxon>PACMAD clade</taxon>
        <taxon>Panicoideae</taxon>
        <taxon>Andropogonodae</taxon>
        <taxon>Andropogoneae</taxon>
        <taxon>Sorghinae</taxon>
        <taxon>Sorghum</taxon>
    </lineage>
</organism>
<dbReference type="UniPathway" id="UPA00143"/>